<dbReference type="EMBL" id="CM042017">
    <property type="protein sequence ID" value="KAI3688905.1"/>
    <property type="molecule type" value="Genomic_DNA"/>
</dbReference>
<accession>A0ACB8YV00</accession>
<proteinExistence type="predicted"/>
<keyword evidence="2" id="KW-1185">Reference proteome</keyword>
<reference evidence="2" key="1">
    <citation type="journal article" date="2022" name="Mol. Ecol. Resour.">
        <title>The genomes of chicory, endive, great burdock and yacon provide insights into Asteraceae palaeo-polyploidization history and plant inulin production.</title>
        <authorList>
            <person name="Fan W."/>
            <person name="Wang S."/>
            <person name="Wang H."/>
            <person name="Wang A."/>
            <person name="Jiang F."/>
            <person name="Liu H."/>
            <person name="Zhao H."/>
            <person name="Xu D."/>
            <person name="Zhang Y."/>
        </authorList>
    </citation>
    <scope>NUCLEOTIDE SEQUENCE [LARGE SCALE GENOMIC DNA]</scope>
    <source>
        <strain evidence="2">cv. Punajuju</strain>
    </source>
</reference>
<sequence>MSSMETLSSPLHSGYSVFDVIRKHLLDDQDDDSEMLPLTSPNSDQSGFSIENGPESLKKIMEQDSGKDEDHMKSQNLNKKKKKKKTPAANGDDDHVEWTRYRGVRRRPWGKFTAEIRNPEKKKARLWLGTFDTPEEAAVAYDKAAFQFRGNRAKVNFPLLLCQDFYKRESSSTSSNSDVRKCKKKDMVDPPMTATTSVHVGVDDNCMSSTVEHPIATNSVAVVEAKRDKHLVVKPGKSTVHSPTTTSTSVTEEMSYLESLWDFQTCILPPFSPTVAIGDYTLHSSTSSSVVEEVNDQYLTCNAEAETVTMATTSSLVEEMSCDNESFWETLLQNTIDSSTNISTFNVEEMYSSDIGSPIWNLPLPAQDFPSSMMGSFTMEMADGTQDGGCQQDPLWDFHYHTTIQDDLLFLDCLQ</sequence>
<dbReference type="Proteomes" id="UP001055811">
    <property type="component" value="Linkage Group LG09"/>
</dbReference>
<reference evidence="1 2" key="2">
    <citation type="journal article" date="2022" name="Mol. Ecol. Resour.">
        <title>The genomes of chicory, endive, great burdock and yacon provide insights into Asteraceae paleo-polyploidization history and plant inulin production.</title>
        <authorList>
            <person name="Fan W."/>
            <person name="Wang S."/>
            <person name="Wang H."/>
            <person name="Wang A."/>
            <person name="Jiang F."/>
            <person name="Liu H."/>
            <person name="Zhao H."/>
            <person name="Xu D."/>
            <person name="Zhang Y."/>
        </authorList>
    </citation>
    <scope>NUCLEOTIDE SEQUENCE [LARGE SCALE GENOMIC DNA]</scope>
    <source>
        <strain evidence="2">cv. Punajuju</strain>
        <tissue evidence="1">Leaves</tissue>
    </source>
</reference>
<evidence type="ECO:0000313" key="1">
    <source>
        <dbReference type="EMBL" id="KAI3688905.1"/>
    </source>
</evidence>
<gene>
    <name evidence="1" type="ORF">L2E82_46835</name>
</gene>
<comment type="caution">
    <text evidence="1">The sequence shown here is derived from an EMBL/GenBank/DDBJ whole genome shotgun (WGS) entry which is preliminary data.</text>
</comment>
<organism evidence="1 2">
    <name type="scientific">Cichorium intybus</name>
    <name type="common">Chicory</name>
    <dbReference type="NCBI Taxonomy" id="13427"/>
    <lineage>
        <taxon>Eukaryota</taxon>
        <taxon>Viridiplantae</taxon>
        <taxon>Streptophyta</taxon>
        <taxon>Embryophyta</taxon>
        <taxon>Tracheophyta</taxon>
        <taxon>Spermatophyta</taxon>
        <taxon>Magnoliopsida</taxon>
        <taxon>eudicotyledons</taxon>
        <taxon>Gunneridae</taxon>
        <taxon>Pentapetalae</taxon>
        <taxon>asterids</taxon>
        <taxon>campanulids</taxon>
        <taxon>Asterales</taxon>
        <taxon>Asteraceae</taxon>
        <taxon>Cichorioideae</taxon>
        <taxon>Cichorieae</taxon>
        <taxon>Cichoriinae</taxon>
        <taxon>Cichorium</taxon>
    </lineage>
</organism>
<name>A0ACB8YV00_CICIN</name>
<protein>
    <submittedName>
        <fullName evidence="1">Uncharacterized protein</fullName>
    </submittedName>
</protein>
<evidence type="ECO:0000313" key="2">
    <source>
        <dbReference type="Proteomes" id="UP001055811"/>
    </source>
</evidence>